<dbReference type="CDD" id="cd03230">
    <property type="entry name" value="ABC_DR_subfamily_A"/>
    <property type="match status" value="1"/>
</dbReference>
<dbReference type="Pfam" id="PF00005">
    <property type="entry name" value="ABC_tran"/>
    <property type="match status" value="1"/>
</dbReference>
<organism evidence="5 6">
    <name type="scientific">Thermovibrio ammonificans (strain DSM 15698 / JCM 12110 / HB-1)</name>
    <dbReference type="NCBI Taxonomy" id="648996"/>
    <lineage>
        <taxon>Bacteria</taxon>
        <taxon>Pseudomonadati</taxon>
        <taxon>Aquificota</taxon>
        <taxon>Aquificia</taxon>
        <taxon>Desulfurobacteriales</taxon>
        <taxon>Desulfurobacteriaceae</taxon>
        <taxon>Thermovibrio</taxon>
    </lineage>
</organism>
<dbReference type="InterPro" id="IPR003439">
    <property type="entry name" value="ABC_transporter-like_ATP-bd"/>
</dbReference>
<proteinExistence type="predicted"/>
<dbReference type="GO" id="GO:0016887">
    <property type="term" value="F:ATP hydrolysis activity"/>
    <property type="evidence" value="ECO:0007669"/>
    <property type="project" value="InterPro"/>
</dbReference>
<protein>
    <submittedName>
        <fullName evidence="5">ABC transporter related protein</fullName>
    </submittedName>
</protein>
<accession>E8T3Q6</accession>
<reference evidence="5" key="1">
    <citation type="submission" date="2011-01" db="EMBL/GenBank/DDBJ databases">
        <title>Complete sequence of chromosome of Thermovibrio ammonificans HB-1.</title>
        <authorList>
            <consortium name="US DOE Joint Genome Institute"/>
            <person name="Lucas S."/>
            <person name="Copeland A."/>
            <person name="Lapidus A."/>
            <person name="Cheng J.-F."/>
            <person name="Goodwin L."/>
            <person name="Pitluck S."/>
            <person name="Davenport K."/>
            <person name="Detter J.C."/>
            <person name="Han C."/>
            <person name="Tapia R."/>
            <person name="Land M."/>
            <person name="Hauser L."/>
            <person name="Kyrpides N."/>
            <person name="Ivanova N."/>
            <person name="Ovchinnikova G."/>
            <person name="Vetriani C."/>
            <person name="Woyke T."/>
        </authorList>
    </citation>
    <scope>NUCLEOTIDE SEQUENCE [LARGE SCALE GENOMIC DNA]</scope>
    <source>
        <strain evidence="5">HB-1</strain>
    </source>
</reference>
<keyword evidence="2" id="KW-0547">Nucleotide-binding</keyword>
<dbReference type="HOGENOM" id="CLU_000604_1_2_0"/>
<evidence type="ECO:0000256" key="3">
    <source>
        <dbReference type="ARBA" id="ARBA00022840"/>
    </source>
</evidence>
<evidence type="ECO:0000256" key="2">
    <source>
        <dbReference type="ARBA" id="ARBA00022741"/>
    </source>
</evidence>
<dbReference type="InterPro" id="IPR027417">
    <property type="entry name" value="P-loop_NTPase"/>
</dbReference>
<dbReference type="SUPFAM" id="SSF52540">
    <property type="entry name" value="P-loop containing nucleoside triphosphate hydrolases"/>
    <property type="match status" value="1"/>
</dbReference>
<dbReference type="GO" id="GO:0005524">
    <property type="term" value="F:ATP binding"/>
    <property type="evidence" value="ECO:0007669"/>
    <property type="project" value="UniProtKB-KW"/>
</dbReference>
<feature type="domain" description="ABC transporter" evidence="4">
    <location>
        <begin position="4"/>
        <end position="238"/>
    </location>
</feature>
<gene>
    <name evidence="5" type="ordered locus">Theam_1350</name>
</gene>
<evidence type="ECO:0000256" key="1">
    <source>
        <dbReference type="ARBA" id="ARBA00022448"/>
    </source>
</evidence>
<keyword evidence="6" id="KW-1185">Reference proteome</keyword>
<evidence type="ECO:0000259" key="4">
    <source>
        <dbReference type="PROSITE" id="PS50893"/>
    </source>
</evidence>
<evidence type="ECO:0000313" key="6">
    <source>
        <dbReference type="Proteomes" id="UP000006362"/>
    </source>
</evidence>
<evidence type="ECO:0000313" key="5">
    <source>
        <dbReference type="EMBL" id="ADU97313.1"/>
    </source>
</evidence>
<dbReference type="STRING" id="648996.Theam_1350"/>
<dbReference type="Gene3D" id="3.40.50.300">
    <property type="entry name" value="P-loop containing nucleotide triphosphate hydrolases"/>
    <property type="match status" value="1"/>
</dbReference>
<dbReference type="PANTHER" id="PTHR42939:SF1">
    <property type="entry name" value="ABC TRANSPORTER ATP-BINDING PROTEIN ALBC-RELATED"/>
    <property type="match status" value="1"/>
</dbReference>
<dbReference type="SMART" id="SM00382">
    <property type="entry name" value="AAA"/>
    <property type="match status" value="1"/>
</dbReference>
<dbReference type="RefSeq" id="WP_013538099.1">
    <property type="nucleotide sequence ID" value="NC_014926.1"/>
</dbReference>
<dbReference type="eggNOG" id="COG1131">
    <property type="taxonomic scope" value="Bacteria"/>
</dbReference>
<dbReference type="InterPro" id="IPR003593">
    <property type="entry name" value="AAA+_ATPase"/>
</dbReference>
<name>E8T3Q6_THEA1</name>
<dbReference type="PROSITE" id="PS50893">
    <property type="entry name" value="ABC_TRANSPORTER_2"/>
    <property type="match status" value="1"/>
</dbReference>
<dbReference type="EMBL" id="CP002444">
    <property type="protein sequence ID" value="ADU97313.1"/>
    <property type="molecule type" value="Genomic_DNA"/>
</dbReference>
<dbReference type="AlphaFoldDB" id="E8T3Q6"/>
<keyword evidence="1" id="KW-0813">Transport</keyword>
<dbReference type="InterPro" id="IPR051782">
    <property type="entry name" value="ABC_Transporter_VariousFunc"/>
</dbReference>
<keyword evidence="3" id="KW-0067">ATP-binding</keyword>
<sequence>MAVLEVENLRKSFRKGFFRQVKVEALKGVSFSVEREVFGFIGPNGAGKTTTIKAIMAFIRPDGGRISIFGSPPEEPSVRFKVGFLPERPYVYGSITGKEFLDFNADFFGIPAFERRRLYLKLLELVGLVGVENRPISSYSKGMVQRLLFAATLINDPELLILDEPMSGLDPVGRSIIASVIRELSARGKAVFFSSHIIQDVERLSDRVAIIVGGEVKLVDSVANLVHTFIAGYTVTYRKPGGDSLLTERVSKERLWSLLERLWKEGWEIVAVEPDRRSLEDILVSYIKEEDS</sequence>
<dbReference type="KEGG" id="tam:Theam_1350"/>
<dbReference type="Proteomes" id="UP000006362">
    <property type="component" value="Chromosome"/>
</dbReference>
<dbReference type="OrthoDB" id="9805514at2"/>
<dbReference type="PANTHER" id="PTHR42939">
    <property type="entry name" value="ABC TRANSPORTER ATP-BINDING PROTEIN ALBC-RELATED"/>
    <property type="match status" value="1"/>
</dbReference>